<keyword evidence="2" id="KW-1185">Reference proteome</keyword>
<dbReference type="EMBL" id="BMAU01021076">
    <property type="protein sequence ID" value="GFX89742.1"/>
    <property type="molecule type" value="Genomic_DNA"/>
</dbReference>
<accession>A0A8X6RHX5</accession>
<protein>
    <submittedName>
        <fullName evidence="1">Retrovirus-related Pol polyprotein from transposon 297</fullName>
    </submittedName>
</protein>
<dbReference type="PANTHER" id="PTHR33327:SF3">
    <property type="entry name" value="RNA-DIRECTED DNA POLYMERASE"/>
    <property type="match status" value="1"/>
</dbReference>
<gene>
    <name evidence="1" type="primary">pol_2183</name>
    <name evidence="1" type="ORF">TNCV_3711741</name>
</gene>
<evidence type="ECO:0000313" key="1">
    <source>
        <dbReference type="EMBL" id="GFX89742.1"/>
    </source>
</evidence>
<dbReference type="Proteomes" id="UP000887159">
    <property type="component" value="Unassembled WGS sequence"/>
</dbReference>
<proteinExistence type="predicted"/>
<dbReference type="AlphaFoldDB" id="A0A8X6RHX5"/>
<dbReference type="PANTHER" id="PTHR33327">
    <property type="entry name" value="ENDONUCLEASE"/>
    <property type="match status" value="1"/>
</dbReference>
<name>A0A8X6RHX5_TRICX</name>
<evidence type="ECO:0000313" key="2">
    <source>
        <dbReference type="Proteomes" id="UP000887159"/>
    </source>
</evidence>
<reference evidence="1" key="1">
    <citation type="submission" date="2020-08" db="EMBL/GenBank/DDBJ databases">
        <title>Multicomponent nature underlies the extraordinary mechanical properties of spider dragline silk.</title>
        <authorList>
            <person name="Kono N."/>
            <person name="Nakamura H."/>
            <person name="Mori M."/>
            <person name="Yoshida Y."/>
            <person name="Ohtoshi R."/>
            <person name="Malay A.D."/>
            <person name="Moran D.A.P."/>
            <person name="Tomita M."/>
            <person name="Numata K."/>
            <person name="Arakawa K."/>
        </authorList>
    </citation>
    <scope>NUCLEOTIDE SEQUENCE</scope>
</reference>
<sequence>MKLGDLKPSCLLLEMRSKADSRISEELLKSLFLQRLPTHVQQILAISNDQLDKLAEMADGIMAVANPTSSVHVIDAEKQDLQTMLVEISSRLSRLKTRE</sequence>
<comment type="caution">
    <text evidence="1">The sequence shown here is derived from an EMBL/GenBank/DDBJ whole genome shotgun (WGS) entry which is preliminary data.</text>
</comment>
<organism evidence="1 2">
    <name type="scientific">Trichonephila clavipes</name>
    <name type="common">Golden silk orbweaver</name>
    <name type="synonym">Nephila clavipes</name>
    <dbReference type="NCBI Taxonomy" id="2585209"/>
    <lineage>
        <taxon>Eukaryota</taxon>
        <taxon>Metazoa</taxon>
        <taxon>Ecdysozoa</taxon>
        <taxon>Arthropoda</taxon>
        <taxon>Chelicerata</taxon>
        <taxon>Arachnida</taxon>
        <taxon>Araneae</taxon>
        <taxon>Araneomorphae</taxon>
        <taxon>Entelegynae</taxon>
        <taxon>Araneoidea</taxon>
        <taxon>Nephilidae</taxon>
        <taxon>Trichonephila</taxon>
    </lineage>
</organism>